<reference evidence="2" key="1">
    <citation type="submission" date="2022-01" db="EMBL/GenBank/DDBJ databases">
        <title>Genome sequence and assembly of Parabukholderia sp. RG36.</title>
        <authorList>
            <person name="Chhetri G."/>
        </authorList>
    </citation>
    <scope>NUCLEOTIDE SEQUENCE</scope>
    <source>
        <strain evidence="2">RG36</strain>
    </source>
</reference>
<dbReference type="EMBL" id="JAKLJA010000024">
    <property type="protein sequence ID" value="MCG5076500.1"/>
    <property type="molecule type" value="Genomic_DNA"/>
</dbReference>
<proteinExistence type="predicted"/>
<name>A0A9X1RSE7_9BURK</name>
<dbReference type="AlphaFoldDB" id="A0A9X1RSE7"/>
<dbReference type="Proteomes" id="UP001139308">
    <property type="component" value="Unassembled WGS sequence"/>
</dbReference>
<evidence type="ECO:0000256" key="1">
    <source>
        <dbReference type="SAM" id="MobiDB-lite"/>
    </source>
</evidence>
<evidence type="ECO:0000313" key="2">
    <source>
        <dbReference type="EMBL" id="MCG5076500.1"/>
    </source>
</evidence>
<gene>
    <name evidence="2" type="ORF">L5014_24535</name>
</gene>
<keyword evidence="3" id="KW-1185">Reference proteome</keyword>
<sequence>MNLPHPEVFHPGLRSDRLEVVADILIAEHFTTLTDLQSEYDDGYSRGTTRFARQKNRLKSVALSGQHEWLQLRHAGNDLVFTIDGIPCRFAADDPEKPTKPAVLEATPVQQSFFDEVEDGVPCKFCFILDGGYADADDPRVVLVGEDVTGTVKCKWVSGGIKALHMVSAHTPPAKDVGKAPVGPKRTESDDVANPESQ</sequence>
<comment type="caution">
    <text evidence="2">The sequence shown here is derived from an EMBL/GenBank/DDBJ whole genome shotgun (WGS) entry which is preliminary data.</text>
</comment>
<protein>
    <submittedName>
        <fullName evidence="2">Uncharacterized protein</fullName>
    </submittedName>
</protein>
<dbReference type="RefSeq" id="WP_238466423.1">
    <property type="nucleotide sequence ID" value="NZ_JAKLJA010000024.1"/>
</dbReference>
<organism evidence="2 3">
    <name type="scientific">Paraburkholderia tagetis</name>
    <dbReference type="NCBI Taxonomy" id="2913261"/>
    <lineage>
        <taxon>Bacteria</taxon>
        <taxon>Pseudomonadati</taxon>
        <taxon>Pseudomonadota</taxon>
        <taxon>Betaproteobacteria</taxon>
        <taxon>Burkholderiales</taxon>
        <taxon>Burkholderiaceae</taxon>
        <taxon>Paraburkholderia</taxon>
    </lineage>
</organism>
<accession>A0A9X1RSE7</accession>
<evidence type="ECO:0000313" key="3">
    <source>
        <dbReference type="Proteomes" id="UP001139308"/>
    </source>
</evidence>
<feature type="region of interest" description="Disordered" evidence="1">
    <location>
        <begin position="172"/>
        <end position="198"/>
    </location>
</feature>